<evidence type="ECO:0000256" key="2">
    <source>
        <dbReference type="SAM" id="SignalP"/>
    </source>
</evidence>
<feature type="signal peptide" evidence="2">
    <location>
        <begin position="1"/>
        <end position="17"/>
    </location>
</feature>
<feature type="region of interest" description="Disordered" evidence="1">
    <location>
        <begin position="20"/>
        <end position="87"/>
    </location>
</feature>
<gene>
    <name evidence="3" type="ORF">MAC_02962</name>
</gene>
<dbReference type="eggNOG" id="ENOG502T68K">
    <property type="taxonomic scope" value="Eukaryota"/>
</dbReference>
<sequence>MGLIKTLIVSSAAVAVAKEFSKKRQDKKHSRGQYGQDQLSYGPPPPQEHQGHGQPNHQQCAPQGPPLNYYSQSNANQALRPEKWSKF</sequence>
<feature type="chain" id="PRO_5003238756" evidence="2">
    <location>
        <begin position="18"/>
        <end position="87"/>
    </location>
</feature>
<dbReference type="EMBL" id="GL698485">
    <property type="protein sequence ID" value="EFY91076.1"/>
    <property type="molecule type" value="Genomic_DNA"/>
</dbReference>
<organism evidence="4">
    <name type="scientific">Metarhizium acridum (strain CQMa 102)</name>
    <dbReference type="NCBI Taxonomy" id="655827"/>
    <lineage>
        <taxon>Eukaryota</taxon>
        <taxon>Fungi</taxon>
        <taxon>Dikarya</taxon>
        <taxon>Ascomycota</taxon>
        <taxon>Pezizomycotina</taxon>
        <taxon>Sordariomycetes</taxon>
        <taxon>Hypocreomycetidae</taxon>
        <taxon>Hypocreales</taxon>
        <taxon>Clavicipitaceae</taxon>
        <taxon>Metarhizium</taxon>
    </lineage>
</organism>
<protein>
    <submittedName>
        <fullName evidence="3">Uncharacterized protein</fullName>
    </submittedName>
</protein>
<keyword evidence="4" id="KW-1185">Reference proteome</keyword>
<evidence type="ECO:0000313" key="4">
    <source>
        <dbReference type="Proteomes" id="UP000002499"/>
    </source>
</evidence>
<name>E9DZB4_METAQ</name>
<dbReference type="Proteomes" id="UP000002499">
    <property type="component" value="Unassembled WGS sequence"/>
</dbReference>
<dbReference type="AlphaFoldDB" id="E9DZB4"/>
<proteinExistence type="predicted"/>
<dbReference type="HOGENOM" id="CLU_2483834_0_0_1"/>
<keyword evidence="2" id="KW-0732">Signal</keyword>
<dbReference type="OrthoDB" id="4940373at2759"/>
<reference evidence="3 4" key="1">
    <citation type="journal article" date="2011" name="PLoS Genet.">
        <title>Genome sequencing and comparative transcriptomics of the model entomopathogenic fungi Metarhizium anisopliae and M. acridum.</title>
        <authorList>
            <person name="Gao Q."/>
            <person name="Jin K."/>
            <person name="Ying S.H."/>
            <person name="Zhang Y."/>
            <person name="Xiao G."/>
            <person name="Shang Y."/>
            <person name="Duan Z."/>
            <person name="Hu X."/>
            <person name="Xie X.Q."/>
            <person name="Zhou G."/>
            <person name="Peng G."/>
            <person name="Luo Z."/>
            <person name="Huang W."/>
            <person name="Wang B."/>
            <person name="Fang W."/>
            <person name="Wang S."/>
            <person name="Zhong Y."/>
            <person name="Ma L.J."/>
            <person name="St Leger R.J."/>
            <person name="Zhao G.P."/>
            <person name="Pei Y."/>
            <person name="Feng M.G."/>
            <person name="Xia Y."/>
            <person name="Wang C."/>
        </authorList>
    </citation>
    <scope>NUCLEOTIDE SEQUENCE [LARGE SCALE GENOMIC DNA]</scope>
    <source>
        <strain evidence="3 4">CQMa 102</strain>
    </source>
</reference>
<accession>E9DZB4</accession>
<evidence type="ECO:0000313" key="3">
    <source>
        <dbReference type="EMBL" id="EFY91076.1"/>
    </source>
</evidence>
<dbReference type="InParanoid" id="E9DZB4"/>
<evidence type="ECO:0000256" key="1">
    <source>
        <dbReference type="SAM" id="MobiDB-lite"/>
    </source>
</evidence>